<feature type="active site" evidence="6">
    <location>
        <position position="22"/>
    </location>
</feature>
<dbReference type="Gene3D" id="1.10.287.130">
    <property type="match status" value="1"/>
</dbReference>
<comment type="catalytic activity">
    <reaction evidence="1">
        <text>ATP + protein L-histidine = ADP + protein N-phospho-L-histidine.</text>
        <dbReference type="EC" id="2.7.13.3"/>
    </reaction>
</comment>
<dbReference type="SUPFAM" id="SSF57997">
    <property type="entry name" value="Tropomyosin"/>
    <property type="match status" value="1"/>
</dbReference>
<feature type="domain" description="CheR-type methyltransferase" evidence="12">
    <location>
        <begin position="202"/>
        <end position="474"/>
    </location>
</feature>
<feature type="active site" evidence="6">
    <location>
        <position position="143"/>
    </location>
</feature>
<evidence type="ECO:0008006" key="15">
    <source>
        <dbReference type="Google" id="ProtNLM"/>
    </source>
</evidence>
<dbReference type="SMART" id="SM00138">
    <property type="entry name" value="MeTrc"/>
    <property type="match status" value="1"/>
</dbReference>
<evidence type="ECO:0000256" key="4">
    <source>
        <dbReference type="ARBA" id="ARBA00022679"/>
    </source>
</evidence>
<evidence type="ECO:0000256" key="5">
    <source>
        <dbReference type="ARBA" id="ARBA00022691"/>
    </source>
</evidence>
<dbReference type="PROSITE" id="PS50109">
    <property type="entry name" value="HIS_KIN"/>
    <property type="match status" value="1"/>
</dbReference>
<evidence type="ECO:0000259" key="10">
    <source>
        <dbReference type="PROSITE" id="PS50113"/>
    </source>
</evidence>
<dbReference type="SUPFAM" id="SSF55874">
    <property type="entry name" value="ATPase domain of HSP90 chaperone/DNA topoisomerase II/histidine kinase"/>
    <property type="match status" value="1"/>
</dbReference>
<dbReference type="Pfam" id="PF00512">
    <property type="entry name" value="HisKA"/>
    <property type="match status" value="1"/>
</dbReference>
<dbReference type="Gene3D" id="3.40.50.150">
    <property type="entry name" value="Vaccinia Virus protein VP39"/>
    <property type="match status" value="1"/>
</dbReference>
<keyword evidence="6" id="KW-0145">Chemotaxis</keyword>
<feature type="domain" description="PAC" evidence="10">
    <location>
        <begin position="929"/>
        <end position="981"/>
    </location>
</feature>
<dbReference type="RefSeq" id="WP_188460685.1">
    <property type="nucleotide sequence ID" value="NZ_BAABHU010000002.1"/>
</dbReference>
<dbReference type="PROSITE" id="PS50112">
    <property type="entry name" value="PAS"/>
    <property type="match status" value="2"/>
</dbReference>
<comment type="catalytic activity">
    <reaction evidence="2">
        <text>L-glutamyl-[protein] + S-adenosyl-L-methionine = [protein]-L-glutamate 5-O-methyl ester + S-adenosyl-L-homocysteine</text>
        <dbReference type="Rhea" id="RHEA:24452"/>
        <dbReference type="Rhea" id="RHEA-COMP:10208"/>
        <dbReference type="Rhea" id="RHEA-COMP:10311"/>
        <dbReference type="ChEBI" id="CHEBI:29973"/>
        <dbReference type="ChEBI" id="CHEBI:57856"/>
        <dbReference type="ChEBI" id="CHEBI:59789"/>
        <dbReference type="ChEBI" id="CHEBI:82795"/>
        <dbReference type="EC" id="2.1.1.80"/>
    </reaction>
</comment>
<keyword evidence="4" id="KW-0808">Transferase</keyword>
<dbReference type="NCBIfam" id="TIGR00229">
    <property type="entry name" value="sensory_box"/>
    <property type="match status" value="2"/>
</dbReference>
<dbReference type="InterPro" id="IPR013655">
    <property type="entry name" value="PAS_fold_3"/>
</dbReference>
<dbReference type="SUPFAM" id="SSF47757">
    <property type="entry name" value="Chemotaxis receptor methyltransferase CheR, N-terminal domain"/>
    <property type="match status" value="1"/>
</dbReference>
<evidence type="ECO:0000256" key="7">
    <source>
        <dbReference type="SAM" id="Coils"/>
    </source>
</evidence>
<feature type="active site" evidence="6">
    <location>
        <position position="50"/>
    </location>
</feature>
<dbReference type="CDD" id="cd16434">
    <property type="entry name" value="CheB-CheR_fusion"/>
    <property type="match status" value="1"/>
</dbReference>
<dbReference type="InterPro" id="IPR035965">
    <property type="entry name" value="PAS-like_dom_sf"/>
</dbReference>
<dbReference type="InterPro" id="IPR022641">
    <property type="entry name" value="CheR_N"/>
</dbReference>
<organism evidence="13 14">
    <name type="scientific">Marivirga lumbricoides</name>
    <dbReference type="NCBI Taxonomy" id="1046115"/>
    <lineage>
        <taxon>Bacteria</taxon>
        <taxon>Pseudomonadati</taxon>
        <taxon>Bacteroidota</taxon>
        <taxon>Cytophagia</taxon>
        <taxon>Cytophagales</taxon>
        <taxon>Marivirgaceae</taxon>
        <taxon>Marivirga</taxon>
    </lineage>
</organism>
<keyword evidence="6" id="KW-0378">Hydrolase</keyword>
<dbReference type="Pfam" id="PF03705">
    <property type="entry name" value="CheR_N"/>
    <property type="match status" value="1"/>
</dbReference>
<dbReference type="SMART" id="SM00388">
    <property type="entry name" value="HisKA"/>
    <property type="match status" value="1"/>
</dbReference>
<keyword evidence="7" id="KW-0175">Coiled coil</keyword>
<proteinExistence type="predicted"/>
<name>A0ABQ1LNT9_9BACT</name>
<dbReference type="Proteomes" id="UP000636010">
    <property type="component" value="Unassembled WGS sequence"/>
</dbReference>
<dbReference type="SMART" id="SM00086">
    <property type="entry name" value="PAC"/>
    <property type="match status" value="1"/>
</dbReference>
<dbReference type="InterPro" id="IPR050903">
    <property type="entry name" value="Bact_Chemotaxis_MeTrfase"/>
</dbReference>
<dbReference type="InterPro" id="IPR036804">
    <property type="entry name" value="CheR_N_sf"/>
</dbReference>
<dbReference type="InterPro" id="IPR000014">
    <property type="entry name" value="PAS"/>
</dbReference>
<dbReference type="Pfam" id="PF01739">
    <property type="entry name" value="CheR"/>
    <property type="match status" value="1"/>
</dbReference>
<evidence type="ECO:0000256" key="3">
    <source>
        <dbReference type="ARBA" id="ARBA00022603"/>
    </source>
</evidence>
<dbReference type="InterPro" id="IPR022642">
    <property type="entry name" value="CheR_C"/>
</dbReference>
<feature type="domain" description="PAS" evidence="9">
    <location>
        <begin position="1007"/>
        <end position="1077"/>
    </location>
</feature>
<dbReference type="InterPro" id="IPR003594">
    <property type="entry name" value="HATPase_dom"/>
</dbReference>
<dbReference type="Pfam" id="PF08447">
    <property type="entry name" value="PAS_3"/>
    <property type="match status" value="1"/>
</dbReference>
<dbReference type="SMART" id="SM00091">
    <property type="entry name" value="PAS"/>
    <property type="match status" value="3"/>
</dbReference>
<protein>
    <recommendedName>
        <fullName evidence="15">Protein-glutamate O-methyltransferase</fullName>
    </recommendedName>
</protein>
<dbReference type="EMBL" id="BMEC01000002">
    <property type="protein sequence ID" value="GGC26094.1"/>
    <property type="molecule type" value="Genomic_DNA"/>
</dbReference>
<dbReference type="InterPro" id="IPR029063">
    <property type="entry name" value="SAM-dependent_MTases_sf"/>
</dbReference>
<dbReference type="InterPro" id="IPR001610">
    <property type="entry name" value="PAC"/>
</dbReference>
<dbReference type="Pfam" id="PF02518">
    <property type="entry name" value="HATPase_c"/>
    <property type="match status" value="1"/>
</dbReference>
<dbReference type="CDD" id="cd00082">
    <property type="entry name" value="HisKA"/>
    <property type="match status" value="1"/>
</dbReference>
<dbReference type="PANTHER" id="PTHR24422">
    <property type="entry name" value="CHEMOTAXIS PROTEIN METHYLTRANSFERASE"/>
    <property type="match status" value="1"/>
</dbReference>
<keyword evidence="5" id="KW-0949">S-adenosyl-L-methionine</keyword>
<comment type="caution">
    <text evidence="13">The sequence shown here is derived from an EMBL/GenBank/DDBJ whole genome shotgun (WGS) entry which is preliminary data.</text>
</comment>
<dbReference type="InterPro" id="IPR036097">
    <property type="entry name" value="HisK_dim/P_sf"/>
</dbReference>
<feature type="domain" description="Histidine kinase" evidence="8">
    <location>
        <begin position="1147"/>
        <end position="1364"/>
    </location>
</feature>
<evidence type="ECO:0000256" key="2">
    <source>
        <dbReference type="ARBA" id="ARBA00001541"/>
    </source>
</evidence>
<dbReference type="InterPro" id="IPR036890">
    <property type="entry name" value="HATPase_C_sf"/>
</dbReference>
<dbReference type="Gene3D" id="3.30.565.10">
    <property type="entry name" value="Histidine kinase-like ATPase, C-terminal domain"/>
    <property type="match status" value="1"/>
</dbReference>
<dbReference type="Pfam" id="PF08448">
    <property type="entry name" value="PAS_4"/>
    <property type="match status" value="1"/>
</dbReference>
<dbReference type="SUPFAM" id="SSF47384">
    <property type="entry name" value="Homodimeric domain of signal transducing histidine kinase"/>
    <property type="match status" value="1"/>
</dbReference>
<dbReference type="InterPro" id="IPR003661">
    <property type="entry name" value="HisK_dim/P_dom"/>
</dbReference>
<dbReference type="InterPro" id="IPR000673">
    <property type="entry name" value="Sig_transdc_resp-reg_Me-estase"/>
</dbReference>
<dbReference type="Pfam" id="PF01339">
    <property type="entry name" value="CheB_methylest"/>
    <property type="match status" value="1"/>
</dbReference>
<dbReference type="Gene3D" id="1.10.155.10">
    <property type="entry name" value="Chemotaxis receptor methyltransferase CheR, N-terminal domain"/>
    <property type="match status" value="1"/>
</dbReference>
<dbReference type="Gene3D" id="3.40.50.180">
    <property type="entry name" value="Methylesterase CheB, C-terminal domain"/>
    <property type="match status" value="1"/>
</dbReference>
<dbReference type="InterPro" id="IPR000780">
    <property type="entry name" value="CheR_MeTrfase"/>
</dbReference>
<feature type="domain" description="PAS" evidence="9">
    <location>
        <begin position="856"/>
        <end position="926"/>
    </location>
</feature>
<keyword evidence="3" id="KW-0489">Methyltransferase</keyword>
<dbReference type="Pfam" id="PF13426">
    <property type="entry name" value="PAS_9"/>
    <property type="match status" value="1"/>
</dbReference>
<evidence type="ECO:0000259" key="11">
    <source>
        <dbReference type="PROSITE" id="PS50122"/>
    </source>
</evidence>
<dbReference type="PROSITE" id="PS50122">
    <property type="entry name" value="CHEB"/>
    <property type="match status" value="1"/>
</dbReference>
<dbReference type="InterPro" id="IPR013656">
    <property type="entry name" value="PAS_4"/>
</dbReference>
<evidence type="ECO:0000256" key="1">
    <source>
        <dbReference type="ARBA" id="ARBA00000085"/>
    </source>
</evidence>
<accession>A0ABQ1LNT9</accession>
<sequence length="1370" mass="157376">MTAQNENAEELDDLYIVGVGTSAGGLDALAKLLGSFNGHLKNLAVVVVQHLSPSFKSELAAILSRSCKWPVVTAEDGMKIQPHQVYVTPQNKRILLSKEHHLKLTELSTEYAHSPSIDEFFTSLAENEDLHAIGIVLSGSGSDGSEGIRQIKKYGGFTIAQTPASAQYKDMPHAAIETGIIDLVLHPAKIFEEISYYIKNHRLIKETQTSKDSVDVIFELLSKRTGIDFSQYKPNTIMRRMEKRMEILDVNGIAEYYQYIRKAPAELDLLFDTVLIGVTEFFRDEQAFEELGAQLKKQLEQKHFSDTIRVWCVGCATGQEPYSIAILINEILGDTISNYHLQIFATDIDERALNFARKGLYPEKEVKKLPEDILEKYFENTVEGFEVKKVVKQYILFSRHDITNDPPFVKLDLIVCRNLLIYFSNYLQKEVLRLFNYALKQDSMLFLGKSESVSVTPELFEKTDDEKLFRKVQHTAPLNLRFSRNKLRLRMEEQKKSDSKNISIVDMVKETMYYSNNNPFVVINNQGDIKEAQGSLRLYMDIGKGGATNNVMQAANKEFTVEIRSLLNQVSKSGESHTSRVIKFHLFDTDRFVKLRITPVIYPTINSQLYLLMFENVEPDAGFMQFSKELNQRNFEDYRIKELEEEVKMLREHLQTFTEELENTNEEMQAINEELQSANEELKSTNEELETSNEELQSANEELNTSNQELRFSNNSLIEKEEELKKERQVSDENAILYKTIAENLPNGTVGILNDRLEIEYVAGQGMQLLNFKLKDVVGKKLPELNPSEAERNKLNKVFKETLSGTSSSIEFSFNERTYSLKTVPLDFESSNRTGIMFLTQDITEKIQNEILIRQNEEKFRTLADNIPTLCWMANADGWIYWYNSRWYEYTGTTAEQMEGWGWQSVHDPDFLPLVMEKWEESIQQGKFFEMTFPLKGYDGKFRPFLTRIFPVKDDDGNVLQWLGTNTDISKHQLESEKLEKLVISRTKELVQLNDKLEIRNNELIESKEFLQLVIDSSIEYISVVDQKLRYVMVNKALRKVLGASEQSVIGKSMIELYPEIVDSASHKAMLKALEGEVSHIEKHLSYYGPGLFVDSYFIPFGSKENPEGIVMMSRDVTHINRVEMELERKNNELNRSNVNLEQFAFVASHDLKEPVRKIKTFASIIMSQNEMPTQKMMRYIEKIHSSSGRMLDMVDGLLTYSSLDKITGKMEEVNLEAIMMDILSDLELLINEKDAEITYDSLPDVDGIQDMLYQLFLNLIKNSLKFSREDEIPIVQVNSRVFNEDGKDFIEVKVKDNGIGFDQEDADKIFGRFVRLHSKSKYEGSGLGLSICERIVDYHKGKIAVKSQLNEGAEFSVILPKKQAKEDDN</sequence>
<dbReference type="SMART" id="SM00387">
    <property type="entry name" value="HATPase_c"/>
    <property type="match status" value="1"/>
</dbReference>
<evidence type="ECO:0000259" key="8">
    <source>
        <dbReference type="PROSITE" id="PS50109"/>
    </source>
</evidence>
<dbReference type="InterPro" id="IPR000700">
    <property type="entry name" value="PAS-assoc_C"/>
</dbReference>
<feature type="domain" description="CheB-type methylesterase" evidence="11">
    <location>
        <begin position="10"/>
        <end position="201"/>
    </location>
</feature>
<dbReference type="PRINTS" id="PR00996">
    <property type="entry name" value="CHERMTFRASE"/>
</dbReference>
<evidence type="ECO:0000259" key="9">
    <source>
        <dbReference type="PROSITE" id="PS50112"/>
    </source>
</evidence>
<dbReference type="InterPro" id="IPR005467">
    <property type="entry name" value="His_kinase_dom"/>
</dbReference>
<dbReference type="PROSITE" id="PS50123">
    <property type="entry name" value="CHER"/>
    <property type="match status" value="1"/>
</dbReference>
<reference evidence="14" key="1">
    <citation type="journal article" date="2019" name="Int. J. Syst. Evol. Microbiol.">
        <title>The Global Catalogue of Microorganisms (GCM) 10K type strain sequencing project: providing services to taxonomists for standard genome sequencing and annotation.</title>
        <authorList>
            <consortium name="The Broad Institute Genomics Platform"/>
            <consortium name="The Broad Institute Genome Sequencing Center for Infectious Disease"/>
            <person name="Wu L."/>
            <person name="Ma J."/>
        </authorList>
    </citation>
    <scope>NUCLEOTIDE SEQUENCE [LARGE SCALE GENOMIC DNA]</scope>
    <source>
        <strain evidence="14">CGMCC 1.10832</strain>
    </source>
</reference>
<dbReference type="SUPFAM" id="SSF52738">
    <property type="entry name" value="Methylesterase CheB, C-terminal domain"/>
    <property type="match status" value="1"/>
</dbReference>
<feature type="coiled-coil region" evidence="7">
    <location>
        <begin position="640"/>
        <end position="734"/>
    </location>
</feature>
<dbReference type="CDD" id="cd00130">
    <property type="entry name" value="PAS"/>
    <property type="match status" value="2"/>
</dbReference>
<dbReference type="SUPFAM" id="SSF55785">
    <property type="entry name" value="PYP-like sensor domain (PAS domain)"/>
    <property type="match status" value="2"/>
</dbReference>
<evidence type="ECO:0000313" key="14">
    <source>
        <dbReference type="Proteomes" id="UP000636010"/>
    </source>
</evidence>
<evidence type="ECO:0000259" key="12">
    <source>
        <dbReference type="PROSITE" id="PS50123"/>
    </source>
</evidence>
<evidence type="ECO:0000256" key="6">
    <source>
        <dbReference type="PROSITE-ProRule" id="PRU00050"/>
    </source>
</evidence>
<dbReference type="PROSITE" id="PS50113">
    <property type="entry name" value="PAC"/>
    <property type="match status" value="1"/>
</dbReference>
<dbReference type="Gene3D" id="3.30.450.20">
    <property type="entry name" value="PAS domain"/>
    <property type="match status" value="3"/>
</dbReference>
<evidence type="ECO:0000313" key="13">
    <source>
        <dbReference type="EMBL" id="GGC26094.1"/>
    </source>
</evidence>
<keyword evidence="14" id="KW-1185">Reference proteome</keyword>
<dbReference type="SUPFAM" id="SSF53335">
    <property type="entry name" value="S-adenosyl-L-methionine-dependent methyltransferases"/>
    <property type="match status" value="1"/>
</dbReference>
<gene>
    <name evidence="13" type="ORF">GCM10011506_09350</name>
</gene>
<dbReference type="InterPro" id="IPR035909">
    <property type="entry name" value="CheB_C"/>
</dbReference>